<dbReference type="VEuPathDB" id="VectorBase:FBgn0033954"/>
<gene>
    <name evidence="2" type="primary">CG12860</name>
</gene>
<evidence type="ECO:0000313" key="2">
    <source>
        <dbReference type="EMBL" id="AAR82824.1"/>
    </source>
</evidence>
<organism evidence="2">
    <name type="scientific">Drosophila melanogaster</name>
    <name type="common">Fruit fly</name>
    <dbReference type="NCBI Taxonomy" id="7227"/>
    <lineage>
        <taxon>Eukaryota</taxon>
        <taxon>Metazoa</taxon>
        <taxon>Ecdysozoa</taxon>
        <taxon>Arthropoda</taxon>
        <taxon>Hexapoda</taxon>
        <taxon>Insecta</taxon>
        <taxon>Pterygota</taxon>
        <taxon>Neoptera</taxon>
        <taxon>Endopterygota</taxon>
        <taxon>Diptera</taxon>
        <taxon>Brachycera</taxon>
        <taxon>Muscomorpha</taxon>
        <taxon>Ephydroidea</taxon>
        <taxon>Drosophilidae</taxon>
        <taxon>Drosophila</taxon>
        <taxon>Sophophora</taxon>
    </lineage>
</organism>
<protein>
    <submittedName>
        <fullName evidence="2">GH02210p</fullName>
    </submittedName>
</protein>
<reference evidence="2" key="1">
    <citation type="submission" date="2003-12" db="EMBL/GenBank/DDBJ databases">
        <authorList>
            <person name="Stapleton M."/>
            <person name="Brokstein P."/>
            <person name="Hong L."/>
            <person name="Agbayani A."/>
            <person name="Carlson J."/>
            <person name="Champe M."/>
            <person name="Chavez C."/>
            <person name="Dorsett V."/>
            <person name="Dresnek D."/>
            <person name="Farfan D."/>
            <person name="Frise E."/>
            <person name="George R."/>
            <person name="Gonzalez M."/>
            <person name="Guarin H."/>
            <person name="Kronmiller B."/>
            <person name="Li P."/>
            <person name="Liao G."/>
            <person name="Miranda A."/>
            <person name="Mungall C.J."/>
            <person name="Nunoo J."/>
            <person name="Pacleb J."/>
            <person name="Paragas V."/>
            <person name="Park S."/>
            <person name="Patel S."/>
            <person name="Phouanenavong S."/>
            <person name="Wan K."/>
            <person name="Yu C."/>
            <person name="Lewis S.E."/>
            <person name="Rubin G.M."/>
            <person name="Celniker S."/>
        </authorList>
    </citation>
    <scope>NUCLEOTIDE SEQUENCE</scope>
    <source>
        <strain evidence="2">Berkeley</strain>
    </source>
</reference>
<dbReference type="SMART" id="SM00689">
    <property type="entry name" value="DM6"/>
    <property type="match status" value="1"/>
</dbReference>
<dbReference type="OrthoDB" id="7840301at2759"/>
<dbReference type="ExpressionAtlas" id="Q6NNX6">
    <property type="expression patterns" value="baseline and differential"/>
</dbReference>
<dbReference type="InterPro" id="IPR006611">
    <property type="entry name" value="DUF1431_DROsp"/>
</dbReference>
<feature type="region of interest" description="Disordered" evidence="1">
    <location>
        <begin position="71"/>
        <end position="105"/>
    </location>
</feature>
<name>Q6NNX6_DROME</name>
<sequence length="343" mass="39733">SVRLYRPKFRVSQPATAPVPIQNLRLVMFLAKSSSILRPQLLNEVKGLVKSQFLALSQVDRRFAHSDDRCANKKSRKCEQSPPKGVGLPPRDRRHSHTDGVSDKCAKNKKDKRECKKFESENAKKPECKPPVVRAPKYYKQLKPCKTDKELSELHPKYLGVWGRCDIPYKPEPDCTDPCDLAVRLDDKYYKPSKSLDREFDQYWVECFFRKQKRCCRKVAPERTYRVLTKKCVSAPKKAPCFTVNPMPCKQEAKTSPCPKIKLCECPPAAAINNCKLVRRHTRCRRRACQYPSFSECQHEELNTSRPIECRCLEVPPLCLVYRHALLNRRLPCEPLKPRNESC</sequence>
<accession>Q6NNX6</accession>
<evidence type="ECO:0000256" key="1">
    <source>
        <dbReference type="SAM" id="MobiDB-lite"/>
    </source>
</evidence>
<dbReference type="EMBL" id="BT011156">
    <property type="protein sequence ID" value="AAR82824.1"/>
    <property type="molecule type" value="mRNA"/>
</dbReference>
<dbReference type="AlphaFoldDB" id="Q6NNX6"/>
<dbReference type="HOGENOM" id="CLU_883587_0_0_1"/>
<feature type="non-terminal residue" evidence="2">
    <location>
        <position position="1"/>
    </location>
</feature>
<proteinExistence type="evidence at transcript level"/>
<dbReference type="PANTHER" id="PTHR20977:SF0">
    <property type="entry name" value="AT13385P-RELATED"/>
    <property type="match status" value="1"/>
</dbReference>
<dbReference type="PANTHER" id="PTHR20977">
    <property type="entry name" value="AT13385P-RELATED"/>
    <property type="match status" value="1"/>
</dbReference>
<dbReference type="Pfam" id="PF07248">
    <property type="entry name" value="DUF1431"/>
    <property type="match status" value="1"/>
</dbReference>
<dbReference type="Bgee" id="FBgn0033954">
    <property type="expression patterns" value="Expressed in early-mid elongation-stage spermatid (Drosophila) in testis and 43 other cell types or tissues"/>
</dbReference>